<feature type="transmembrane region" description="Helical" evidence="1">
    <location>
        <begin position="12"/>
        <end position="30"/>
    </location>
</feature>
<dbReference type="Proteomes" id="UP000000328">
    <property type="component" value="Chromosome"/>
</dbReference>
<dbReference type="OrthoDB" id="3638154at2"/>
<keyword evidence="1" id="KW-0812">Transmembrane</keyword>
<dbReference type="RefSeq" id="WP_013228162.1">
    <property type="nucleotide sequence ID" value="NC_014318.1"/>
</dbReference>
<keyword evidence="1" id="KW-0472">Membrane</keyword>
<dbReference type="AlphaFoldDB" id="A0A0H3DDG4"/>
<feature type="transmembrane region" description="Helical" evidence="1">
    <location>
        <begin position="42"/>
        <end position="62"/>
    </location>
</feature>
<dbReference type="HOGENOM" id="CLU_2448153_0_0_11"/>
<organism evidence="2 3">
    <name type="scientific">Amycolatopsis mediterranei (strain U-32)</name>
    <dbReference type="NCBI Taxonomy" id="749927"/>
    <lineage>
        <taxon>Bacteria</taxon>
        <taxon>Bacillati</taxon>
        <taxon>Actinomycetota</taxon>
        <taxon>Actinomycetes</taxon>
        <taxon>Pseudonocardiales</taxon>
        <taxon>Pseudonocardiaceae</taxon>
        <taxon>Amycolatopsis</taxon>
    </lineage>
</organism>
<accession>A0A0H3DDG4</accession>
<dbReference type="GeneID" id="92874038"/>
<keyword evidence="1" id="KW-1133">Transmembrane helix</keyword>
<evidence type="ECO:0000256" key="1">
    <source>
        <dbReference type="SAM" id="Phobius"/>
    </source>
</evidence>
<evidence type="ECO:0000313" key="3">
    <source>
        <dbReference type="Proteomes" id="UP000000328"/>
    </source>
</evidence>
<gene>
    <name evidence="2" type="ordered locus">AMED_6379</name>
</gene>
<name>A0A0H3DDG4_AMYMU</name>
<evidence type="ECO:0000313" key="2">
    <source>
        <dbReference type="EMBL" id="ADJ48113.1"/>
    </source>
</evidence>
<sequence>MGSATSSPYRATRLALLVAFTAGAGSGYLAHEYREVVVANPGVIGLTLLLVFAAGGLIRVVARALRRAGSRVDAIFAEELGNKPSPRPR</sequence>
<dbReference type="KEGG" id="amd:AMED_6379"/>
<protein>
    <submittedName>
        <fullName evidence="2">Uncharacterized protein</fullName>
    </submittedName>
</protein>
<proteinExistence type="predicted"/>
<dbReference type="PATRIC" id="fig|749927.5.peg.6632"/>
<reference evidence="2 3" key="1">
    <citation type="journal article" date="2010" name="Cell Res.">
        <title>Complete genome sequence of the rifamycin SV-producing Amycolatopsis mediterranei U32 revealed its genetic characteristics in phylogeny and metabolism.</title>
        <authorList>
            <person name="Zhao W."/>
            <person name="Zhong Y."/>
            <person name="Yuan H."/>
            <person name="Wang J."/>
            <person name="Zheng H."/>
            <person name="Wang Y."/>
            <person name="Cen X."/>
            <person name="Xu F."/>
            <person name="Bai J."/>
            <person name="Han X."/>
            <person name="Lu G."/>
            <person name="Zhu Y."/>
            <person name="Shao Z."/>
            <person name="Yan H."/>
            <person name="Li C."/>
            <person name="Peng N."/>
            <person name="Zhang Z."/>
            <person name="Zhang Y."/>
            <person name="Lin W."/>
            <person name="Fan Y."/>
            <person name="Qin Z."/>
            <person name="Hu Y."/>
            <person name="Zhu B."/>
            <person name="Wang S."/>
            <person name="Ding X."/>
            <person name="Zhao G.P."/>
        </authorList>
    </citation>
    <scope>NUCLEOTIDE SEQUENCE [LARGE SCALE GENOMIC DNA]</scope>
    <source>
        <strain evidence="3">U-32</strain>
    </source>
</reference>
<dbReference type="EMBL" id="CP002000">
    <property type="protein sequence ID" value="ADJ48113.1"/>
    <property type="molecule type" value="Genomic_DNA"/>
</dbReference>